<feature type="region of interest" description="Disordered" evidence="16">
    <location>
        <begin position="263"/>
        <end position="303"/>
    </location>
</feature>
<dbReference type="GO" id="GO:0098703">
    <property type="term" value="P:calcium ion import across plasma membrane"/>
    <property type="evidence" value="ECO:0007669"/>
    <property type="project" value="TreeGrafter"/>
</dbReference>
<evidence type="ECO:0000256" key="5">
    <source>
        <dbReference type="ARBA" id="ARBA00022673"/>
    </source>
</evidence>
<feature type="region of interest" description="Disordered" evidence="16">
    <location>
        <begin position="2238"/>
        <end position="2268"/>
    </location>
</feature>
<sequence>MDQHRQTPGIIVHSATQSSLNDDLENVPLQSPSPIPAQDNNQNRSSAHGNHHPLRADRVIIPRYNEQTIPPYPIDRPGPSQQQHQHESRGRKMLSVISGASSPRSSPSPSPPRQLLAEAIRDEDFQELREGLDYALGSSNKDPNWFPVSAPYRQPIDETNRTLQENTDPVADIYNEDFTTDIPMQNLRQRRPSYLSRRHSRGSSRISPTENIYDTHSNTNSTGYFDRLDPNQLESGTYIHHHPQHEDGSASPKRITRAITRISDRIAGAGSRSKQNEEERDNRTSVSPHLHPIESHPSLLTPTNVTFTDYVSDRLSPVHFASDRLSPVHFASRSHLSVPDISINTGNASSYTQGLGLPVDKPSEKTPSREETHEVRPLPSPVHSHVIIDQLRIHSHNKKRDSVSSVEDLDANTMYLFGNSLGIFSPQSKIRQLCHRLFEHRYTNFCLLILLILQVGLLSYRHWDPDTLGGYVGYGYNWADYCLMVINILYTAEIFGKIIAYGFINDRVMYEELGLPYPVNELKQQYFGRNYVWQFFIWLGIPKLFNKKKNNNNVRFAENNKPYNDSSTPSRDYSSDETDIKEVNLEEEPIDLKQKYNGLRSHHGGYTRVGSITSDEIKLNYNESRPTNKPLESKNTFLKPKTHNTFLKLHLKRAYLRSSWHRIDFISMIAFWISLFLSIDHYDAKHKILIFRALSCLRILRLCNLTAGTHTILTACKTAFPQLIDVAIFISCFWLFFAIIGVQSFKSSLTRHCVWTNPNDPNDQYINSGQYCGSYLAPDGTRMPFIERDGTASDEIKGFTCPVYSQCISGKNPYGGSVSFDNIFHSLEMVFVIMSANTFTDIMYDTMDSDSMVACLFFIVCIFIMTVWLINVFIAVIVESFNITREEVAKERKRNREGGGIFNFFGTDEQGTLLYSEKLTHLKQNKTGLRFYYRFELFFIFLICADLFVQCFRSDDMSNTARHTLYRFEAAFTAIFLFEIIVRFLVYLPHWRLFFTFKRNWFDLFLAIVTSVIIIDPVKNALGQAYYWLTVFQLMRFYRVVLATSITRHLWMKIMWNIRALCDLTLFFFILLGCASIIFTVFFEATEAPDEAGEEVFLMNTLPISFVALYTVTSTENWTAILYNLQEITTDTFQRVMTAVLFIFWFILSNMIVMNIFIAVIAKTLEVSETGKRKQQLLQFIDTMTNKLHSINDEIGMLSKIKKKLFKRNQPKDELEKAVVNLLLSGTAVNDFLDDDDIIMNKKNVHETKIRELPESSWQRWFYIKYWRIRDSFNNPFYDDVKKNEISLEDFNPATFAKDIIQERKVLVEKQNQFLQENPKFNYVFYMIGPHHRLRRICQRMVKPSHGERIDGVAPYRKLSEAIVVIFFLATIGLVVTACYMTPIFRREMVEEYGSVNWTFWLELAFTLFFTLEFLVKVIADGLIFTPNAYARSSWNIIDMVVLVSLWIEVIAFMRDDGNLSRVVRGLKALRALRLLTISETAKANFHNTMIVGFWKIISAMIISLCLLFPFSIWGLNIFNGRLGFCINGDGYEGCYNEYENQVFNWNILSPKVYTHNYLHFNKFSTSFASLFEIVSLEGWVDLLNNAISSTGVGTAPNWGASPWNGIYVILFNFLSIVFILTLFVSVIINNYLETTGRAYLTPDQIAWYQVKQILVQTKPSKRKDLNRLSFFKKFCYKMTVERNKVWTRILNFTLFLHVLALLLECYPSGAALDDFRSVIYMIAASMFLVNAVMLFVARGSSFWHFKWNVFNSIVSVGAFVTTIIGFTVDPDSTFMNFNKLFLVGLLLFIIPRSNRLNQLLKFASASLPNLISLMFTWIVLFLLFAIAMNQIFGLTKIGPNGTDNINLRSVPKALILLFRCSFGEGWNYIMYDYTLEPPFCTSEVNIDSNDCGKKQYAYILFIAWNIISMYILLNMFISLILDSFSYISHKSGYSDLIQREEIRKFKRTWQEFDSEGTGYIKPIELPKFLHKLDGALSFHFYSGSLSIPYLCKQWVKRNNPNNPYDVTVNFDAIEQTMNQMDIDKIRERRNAYEMFIEEALLTMELNEDPGISFTRILLHLPLYTSFDAGQCLNLIDFLERRLLVQKVQKRLYTKRVYETIASYACRWKYKKDKTLGISTTDIAFDSKLKRNSYLTNEKLRINNPTATSMTTEGSGGRLYRGSIHVPSGQSSLNEDNVHLINTNTEGQSSVFSGNENEDYFSQQPVRTGSVIFDDMYRTQRTEYFPNTPLPMYKKRYSRPNLKINTSGSSKQDEEKDPFLDYTDGEKK</sequence>
<feature type="transmembrane region" description="Helical" evidence="17">
    <location>
        <begin position="1750"/>
        <end position="1769"/>
    </location>
</feature>
<evidence type="ECO:0000256" key="3">
    <source>
        <dbReference type="ARBA" id="ARBA00022475"/>
    </source>
</evidence>
<gene>
    <name evidence="19" type="ORF">J8A68_004088</name>
</gene>
<feature type="transmembrane region" description="Helical" evidence="17">
    <location>
        <begin position="1137"/>
        <end position="1162"/>
    </location>
</feature>
<feature type="transmembrane region" description="Helical" evidence="17">
    <location>
        <begin position="1607"/>
        <end position="1629"/>
    </location>
</feature>
<feature type="transmembrane region" description="Helical" evidence="17">
    <location>
        <begin position="1435"/>
        <end position="1454"/>
    </location>
</feature>
<feature type="domain" description="EF-hand" evidence="18">
    <location>
        <begin position="1941"/>
        <end position="1976"/>
    </location>
</feature>
<keyword evidence="10" id="KW-0406">Ion transport</keyword>
<keyword evidence="13" id="KW-0407">Ion channel</keyword>
<dbReference type="OrthoDB" id="416585at2759"/>
<keyword evidence="20" id="KW-1185">Reference proteome</keyword>
<evidence type="ECO:0000256" key="7">
    <source>
        <dbReference type="ARBA" id="ARBA00022837"/>
    </source>
</evidence>
<feature type="transmembrane region" description="Helical" evidence="17">
    <location>
        <begin position="1362"/>
        <end position="1384"/>
    </location>
</feature>
<evidence type="ECO:0000313" key="20">
    <source>
        <dbReference type="Proteomes" id="UP000694255"/>
    </source>
</evidence>
<keyword evidence="5" id="KW-0107">Calcium channel</keyword>
<dbReference type="FunFam" id="1.10.287.70:FF:000093">
    <property type="entry name" value="Calcium channel subunit Cch1"/>
    <property type="match status" value="1"/>
</dbReference>
<evidence type="ECO:0000256" key="13">
    <source>
        <dbReference type="ARBA" id="ARBA00023303"/>
    </source>
</evidence>
<evidence type="ECO:0000256" key="6">
    <source>
        <dbReference type="ARBA" id="ARBA00022692"/>
    </source>
</evidence>
<dbReference type="GeneID" id="73470888"/>
<evidence type="ECO:0000256" key="1">
    <source>
        <dbReference type="ARBA" id="ARBA00004651"/>
    </source>
</evidence>
<feature type="transmembrane region" description="Helical" evidence="17">
    <location>
        <begin position="1719"/>
        <end position="1738"/>
    </location>
</feature>
<dbReference type="GO" id="GO:0005509">
    <property type="term" value="F:calcium ion binding"/>
    <property type="evidence" value="ECO:0007669"/>
    <property type="project" value="InterPro"/>
</dbReference>
<keyword evidence="12" id="KW-0325">Glycoprotein</keyword>
<reference evidence="19 20" key="1">
    <citation type="journal article" date="2021" name="DNA Res.">
        <title>Genome analysis of Candida subhashii reveals its hybrid nature and dual mitochondrial genome conformations.</title>
        <authorList>
            <person name="Mixao V."/>
            <person name="Hegedusova E."/>
            <person name="Saus E."/>
            <person name="Pryszcz L.P."/>
            <person name="Cillingova A."/>
            <person name="Nosek J."/>
            <person name="Gabaldon T."/>
        </authorList>
    </citation>
    <scope>NUCLEOTIDE SEQUENCE [LARGE SCALE GENOMIC DNA]</scope>
    <source>
        <strain evidence="19 20">CBS 10753</strain>
    </source>
</reference>
<dbReference type="RefSeq" id="XP_049262673.1">
    <property type="nucleotide sequence ID" value="XM_049408010.1"/>
</dbReference>
<evidence type="ECO:0000256" key="12">
    <source>
        <dbReference type="ARBA" id="ARBA00023180"/>
    </source>
</evidence>
<feature type="compositionally biased region" description="Basic and acidic residues" evidence="16">
    <location>
        <begin position="361"/>
        <end position="376"/>
    </location>
</feature>
<feature type="transmembrane region" description="Helical" evidence="17">
    <location>
        <begin position="445"/>
        <end position="463"/>
    </location>
</feature>
<accession>A0A8J5QTK1</accession>
<feature type="transmembrane region" description="Helical" evidence="17">
    <location>
        <begin position="1000"/>
        <end position="1019"/>
    </location>
</feature>
<feature type="region of interest" description="Disordered" evidence="16">
    <location>
        <begin position="191"/>
        <end position="221"/>
    </location>
</feature>
<feature type="compositionally biased region" description="Polar residues" evidence="16">
    <location>
        <begin position="208"/>
        <end position="221"/>
    </location>
</feature>
<feature type="transmembrane region" description="Helical" evidence="17">
    <location>
        <begin position="1493"/>
        <end position="1514"/>
    </location>
</feature>
<evidence type="ECO:0000256" key="4">
    <source>
        <dbReference type="ARBA" id="ARBA00022568"/>
    </source>
</evidence>
<name>A0A8J5QTK1_9ASCO</name>
<feature type="transmembrane region" description="Helical" evidence="17">
    <location>
        <begin position="1897"/>
        <end position="1922"/>
    </location>
</feature>
<keyword evidence="11 17" id="KW-0472">Membrane</keyword>
<comment type="caution">
    <text evidence="19">The sequence shown here is derived from an EMBL/GenBank/DDBJ whole genome shotgun (WGS) entry which is preliminary data.</text>
</comment>
<feature type="region of interest" description="Disordered" evidence="16">
    <location>
        <begin position="1"/>
        <end position="55"/>
    </location>
</feature>
<feature type="region of interest" description="Disordered" evidence="16">
    <location>
        <begin position="68"/>
        <end position="92"/>
    </location>
</feature>
<dbReference type="PROSITE" id="PS50222">
    <property type="entry name" value="EF_HAND_2"/>
    <property type="match status" value="1"/>
</dbReference>
<feature type="transmembrane region" description="Helical" evidence="17">
    <location>
        <begin position="970"/>
        <end position="988"/>
    </location>
</feature>
<evidence type="ECO:0000259" key="18">
    <source>
        <dbReference type="PROSITE" id="PS50222"/>
    </source>
</evidence>
<feature type="transmembrane region" description="Helical" evidence="17">
    <location>
        <begin position="1811"/>
        <end position="1833"/>
    </location>
</feature>
<keyword evidence="9 17" id="KW-1133">Transmembrane helix</keyword>
<organism evidence="19 20">
    <name type="scientific">[Candida] subhashii</name>
    <dbReference type="NCBI Taxonomy" id="561895"/>
    <lineage>
        <taxon>Eukaryota</taxon>
        <taxon>Fungi</taxon>
        <taxon>Dikarya</taxon>
        <taxon>Ascomycota</taxon>
        <taxon>Saccharomycotina</taxon>
        <taxon>Pichiomycetes</taxon>
        <taxon>Debaryomycetaceae</taxon>
        <taxon>Spathaspora</taxon>
    </lineage>
</organism>
<evidence type="ECO:0000256" key="15">
    <source>
        <dbReference type="ARBA" id="ARBA00067459"/>
    </source>
</evidence>
<evidence type="ECO:0000256" key="17">
    <source>
        <dbReference type="SAM" id="Phobius"/>
    </source>
</evidence>
<feature type="transmembrane region" description="Helical" evidence="17">
    <location>
        <begin position="483"/>
        <end position="504"/>
    </location>
</feature>
<feature type="transmembrane region" description="Helical" evidence="17">
    <location>
        <begin position="1058"/>
        <end position="1083"/>
    </location>
</feature>
<comment type="subcellular location">
    <subcellularLocation>
        <location evidence="1">Cell membrane</location>
        <topology evidence="1">Multi-pass membrane protein</topology>
    </subcellularLocation>
</comment>
<dbReference type="GO" id="GO:0005891">
    <property type="term" value="C:voltage-gated calcium channel complex"/>
    <property type="evidence" value="ECO:0007669"/>
    <property type="project" value="TreeGrafter"/>
</dbReference>
<dbReference type="InterPro" id="IPR005821">
    <property type="entry name" value="Ion_trans_dom"/>
</dbReference>
<dbReference type="FunFam" id="1.20.120.350:FF:000079">
    <property type="entry name" value="Calcium channel subunit Cch1"/>
    <property type="match status" value="1"/>
</dbReference>
<feature type="compositionally biased region" description="Basic residues" evidence="16">
    <location>
        <begin position="191"/>
        <end position="202"/>
    </location>
</feature>
<evidence type="ECO:0000256" key="10">
    <source>
        <dbReference type="ARBA" id="ARBA00023065"/>
    </source>
</evidence>
<keyword evidence="6 17" id="KW-0812">Transmembrane</keyword>
<keyword evidence="4" id="KW-0109">Calcium transport</keyword>
<dbReference type="InterPro" id="IPR050599">
    <property type="entry name" value="VDCC_alpha-1_subunit"/>
</dbReference>
<evidence type="ECO:0000256" key="9">
    <source>
        <dbReference type="ARBA" id="ARBA00022989"/>
    </source>
</evidence>
<feature type="compositionally biased region" description="Basic and acidic residues" evidence="16">
    <location>
        <begin position="2251"/>
        <end position="2268"/>
    </location>
</feature>
<feature type="compositionally biased region" description="Polar residues" evidence="16">
    <location>
        <begin position="561"/>
        <end position="572"/>
    </location>
</feature>
<dbReference type="InterPro" id="IPR002048">
    <property type="entry name" value="EF_hand_dom"/>
</dbReference>
<feature type="compositionally biased region" description="Polar residues" evidence="16">
    <location>
        <begin position="28"/>
        <end position="48"/>
    </location>
</feature>
<feature type="transmembrane region" description="Helical" evidence="17">
    <location>
        <begin position="660"/>
        <end position="679"/>
    </location>
</feature>
<keyword evidence="2" id="KW-0813">Transport</keyword>
<feature type="compositionally biased region" description="Basic and acidic residues" evidence="16">
    <location>
        <begin position="274"/>
        <end position="283"/>
    </location>
</feature>
<comment type="similarity">
    <text evidence="14">Belongs to the calcium channel alpha-1 subunit (TC 1.A.1.11) family.</text>
</comment>
<feature type="region of interest" description="Disordered" evidence="16">
    <location>
        <begin position="555"/>
        <end position="578"/>
    </location>
</feature>
<dbReference type="EMBL" id="JAGSYN010000179">
    <property type="protein sequence ID" value="KAG7662440.1"/>
    <property type="molecule type" value="Genomic_DNA"/>
</dbReference>
<dbReference type="GO" id="GO:0008331">
    <property type="term" value="F:high voltage-gated calcium channel activity"/>
    <property type="evidence" value="ECO:0007669"/>
    <property type="project" value="TreeGrafter"/>
</dbReference>
<feature type="transmembrane region" description="Helical" evidence="17">
    <location>
        <begin position="1103"/>
        <end position="1125"/>
    </location>
</feature>
<keyword evidence="8" id="KW-0851">Voltage-gated channel</keyword>
<feature type="transmembrane region" description="Helical" evidence="17">
    <location>
        <begin position="723"/>
        <end position="742"/>
    </location>
</feature>
<evidence type="ECO:0000256" key="14">
    <source>
        <dbReference type="ARBA" id="ARBA00061395"/>
    </source>
</evidence>
<protein>
    <recommendedName>
        <fullName evidence="15">Calcium-channel protein CCH1</fullName>
    </recommendedName>
</protein>
<evidence type="ECO:0000313" key="19">
    <source>
        <dbReference type="EMBL" id="KAG7662440.1"/>
    </source>
</evidence>
<evidence type="ECO:0000256" key="11">
    <source>
        <dbReference type="ARBA" id="ARBA00023136"/>
    </source>
</evidence>
<dbReference type="PANTHER" id="PTHR45628:SF7">
    <property type="entry name" value="VOLTAGE-DEPENDENT CALCIUM CHANNEL TYPE A SUBUNIT ALPHA-1"/>
    <property type="match status" value="1"/>
</dbReference>
<keyword evidence="7" id="KW-0106">Calcium</keyword>
<feature type="transmembrane region" description="Helical" evidence="17">
    <location>
        <begin position="1396"/>
        <end position="1415"/>
    </location>
</feature>
<dbReference type="Pfam" id="PF00520">
    <property type="entry name" value="Ion_trans"/>
    <property type="match status" value="4"/>
</dbReference>
<feature type="transmembrane region" description="Helical" evidence="17">
    <location>
        <begin position="856"/>
        <end position="878"/>
    </location>
</feature>
<feature type="transmembrane region" description="Helical" evidence="17">
    <location>
        <begin position="1686"/>
        <end position="1704"/>
    </location>
</feature>
<dbReference type="PANTHER" id="PTHR45628">
    <property type="entry name" value="VOLTAGE-DEPENDENT CALCIUM CHANNEL TYPE A SUBUNIT ALPHA-1"/>
    <property type="match status" value="1"/>
</dbReference>
<evidence type="ECO:0000256" key="8">
    <source>
        <dbReference type="ARBA" id="ARBA00022882"/>
    </source>
</evidence>
<proteinExistence type="inferred from homology"/>
<evidence type="ECO:0000256" key="16">
    <source>
        <dbReference type="SAM" id="MobiDB-lite"/>
    </source>
</evidence>
<keyword evidence="3" id="KW-1003">Cell membrane</keyword>
<feature type="transmembrane region" description="Helical" evidence="17">
    <location>
        <begin position="931"/>
        <end position="950"/>
    </location>
</feature>
<dbReference type="Proteomes" id="UP000694255">
    <property type="component" value="Unassembled WGS sequence"/>
</dbReference>
<evidence type="ECO:0000256" key="2">
    <source>
        <dbReference type="ARBA" id="ARBA00022448"/>
    </source>
</evidence>
<feature type="region of interest" description="Disordered" evidence="16">
    <location>
        <begin position="349"/>
        <end position="379"/>
    </location>
</feature>